<protein>
    <submittedName>
        <fullName evidence="1">Uncharacterized protein</fullName>
    </submittedName>
</protein>
<organism evidence="1 2">
    <name type="scientific">Methanobrevibacter arboriphilus</name>
    <dbReference type="NCBI Taxonomy" id="39441"/>
    <lineage>
        <taxon>Archaea</taxon>
        <taxon>Methanobacteriati</taxon>
        <taxon>Methanobacteriota</taxon>
        <taxon>Methanomada group</taxon>
        <taxon>Methanobacteria</taxon>
        <taxon>Methanobacteriales</taxon>
        <taxon>Methanobacteriaceae</taxon>
        <taxon>Methanobrevibacter</taxon>
    </lineage>
</organism>
<evidence type="ECO:0000313" key="2">
    <source>
        <dbReference type="Proteomes" id="UP000825015"/>
    </source>
</evidence>
<gene>
    <name evidence="1" type="ORF">MarbSA_05240</name>
</gene>
<sequence length="51" mass="6374">MIIWTIFNKLKVFLLIVYKKLKIPIKAFSYKLKIRRIIKRRKSKKKPEKER</sequence>
<evidence type="ECO:0000313" key="1">
    <source>
        <dbReference type="EMBL" id="BBL61484.1"/>
    </source>
</evidence>
<keyword evidence="2" id="KW-1185">Reference proteome</keyword>
<dbReference type="Proteomes" id="UP000825015">
    <property type="component" value="Chromosome"/>
</dbReference>
<dbReference type="EMBL" id="AP019779">
    <property type="protein sequence ID" value="BBL61484.1"/>
    <property type="molecule type" value="Genomic_DNA"/>
</dbReference>
<name>A0ACA8R2G6_METAZ</name>
<accession>A0ACA8R2G6</accession>
<proteinExistence type="predicted"/>
<reference evidence="1" key="1">
    <citation type="submission" date="2019-06" db="EMBL/GenBank/DDBJ databases">
        <title>Complete genome sequence of Methanobrevibacter arboriphilus strain SA.</title>
        <authorList>
            <person name="Asakawa S."/>
        </authorList>
    </citation>
    <scope>NUCLEOTIDE SEQUENCE</scope>
    <source>
        <strain evidence="1">SA</strain>
    </source>
</reference>